<dbReference type="SUPFAM" id="SSF55073">
    <property type="entry name" value="Nucleotide cyclase"/>
    <property type="match status" value="1"/>
</dbReference>
<feature type="transmembrane region" description="Helical" evidence="8">
    <location>
        <begin position="32"/>
        <end position="50"/>
    </location>
</feature>
<sequence>MSATQAPLFLQRLLRLGLQAQDDEELRLGKTLLNLGSLLFVLAALVWLGACKAIDPGFPVAAAVTVPALALVNLALFAGHRWFAPYRFVQLGLLLAFPVVTQLGIGALPGTSGLALWGLLAPAAALLSGRVAGSTWWFAGFLLGTALSASLPPPSGEPGAFVALHIALVSSVLYLQLRYAQGRRGRTREKLADAHHQLRLEKERSERLLLNILPAPIAARLKDSSGTLADGHPEVVVMFADIVDYTRIASGMAPVKVFEMLNRIFCRFDELCEKRGLERIKTIGDGYMVAGGLHAHPHEAHAAMAALALDMQAALHDHSFTDGLTLQLRIGIASGPVVAGVVGRGRFIYDLWGDTVNLAHRLCTEGEPSVIQCDGRTFERLRGAFVFAKPVLLMLKGKGYVPVYRLRSPRIIAAPTLPRPPVRAA</sequence>
<feature type="transmembrane region" description="Helical" evidence="8">
    <location>
        <begin position="159"/>
        <end position="177"/>
    </location>
</feature>
<comment type="similarity">
    <text evidence="7">Belongs to the adenylyl cyclase class-4/guanylyl cyclase family.</text>
</comment>
<evidence type="ECO:0000256" key="5">
    <source>
        <dbReference type="ARBA" id="ARBA00023136"/>
    </source>
</evidence>
<reference evidence="10 11" key="1">
    <citation type="submission" date="2019-06" db="EMBL/GenBank/DDBJ databases">
        <title>Whole genome shotgun sequence of Zoogloea ramigera NBRC 15342.</title>
        <authorList>
            <person name="Hosoyama A."/>
            <person name="Uohara A."/>
            <person name="Ohji S."/>
            <person name="Ichikawa N."/>
        </authorList>
    </citation>
    <scope>NUCLEOTIDE SEQUENCE [LARGE SCALE GENOMIC DNA]</scope>
    <source>
        <strain evidence="10 11">NBRC 15342</strain>
    </source>
</reference>
<gene>
    <name evidence="10" type="ORF">ZRA01_32870</name>
</gene>
<evidence type="ECO:0000313" key="10">
    <source>
        <dbReference type="EMBL" id="GEC97214.1"/>
    </source>
</evidence>
<dbReference type="InterPro" id="IPR001054">
    <property type="entry name" value="A/G_cyclase"/>
</dbReference>
<dbReference type="GO" id="GO:0004016">
    <property type="term" value="F:adenylate cyclase activity"/>
    <property type="evidence" value="ECO:0007669"/>
    <property type="project" value="UniProtKB-ARBA"/>
</dbReference>
<protein>
    <recommendedName>
        <fullName evidence="9">Guanylate cyclase domain-containing protein</fullName>
    </recommendedName>
</protein>
<evidence type="ECO:0000256" key="1">
    <source>
        <dbReference type="ARBA" id="ARBA00004370"/>
    </source>
</evidence>
<dbReference type="InterPro" id="IPR018297">
    <property type="entry name" value="A/G_cyclase_CS"/>
</dbReference>
<dbReference type="Gene3D" id="6.10.250.780">
    <property type="match status" value="1"/>
</dbReference>
<comment type="subcellular location">
    <subcellularLocation>
        <location evidence="1">Membrane</location>
    </subcellularLocation>
</comment>
<feature type="transmembrane region" description="Helical" evidence="8">
    <location>
        <begin position="57"/>
        <end position="76"/>
    </location>
</feature>
<dbReference type="AlphaFoldDB" id="A0A4Y4D0F0"/>
<dbReference type="PROSITE" id="PS50125">
    <property type="entry name" value="GUANYLATE_CYCLASE_2"/>
    <property type="match status" value="1"/>
</dbReference>
<keyword evidence="6 7" id="KW-0456">Lyase</keyword>
<comment type="caution">
    <text evidence="10">The sequence shown here is derived from an EMBL/GenBank/DDBJ whole genome shotgun (WGS) entry which is preliminary data.</text>
</comment>
<dbReference type="Proteomes" id="UP000318422">
    <property type="component" value="Unassembled WGS sequence"/>
</dbReference>
<keyword evidence="4 8" id="KW-1133">Transmembrane helix</keyword>
<dbReference type="CDD" id="cd07302">
    <property type="entry name" value="CHD"/>
    <property type="match status" value="1"/>
</dbReference>
<dbReference type="EMBL" id="BJNV01000070">
    <property type="protein sequence ID" value="GEC97214.1"/>
    <property type="molecule type" value="Genomic_DNA"/>
</dbReference>
<dbReference type="InterPro" id="IPR050401">
    <property type="entry name" value="Cyclic_nucleotide_synthase"/>
</dbReference>
<dbReference type="PANTHER" id="PTHR11920">
    <property type="entry name" value="GUANYLYL CYCLASE"/>
    <property type="match status" value="1"/>
</dbReference>
<dbReference type="InterPro" id="IPR029787">
    <property type="entry name" value="Nucleotide_cyclase"/>
</dbReference>
<evidence type="ECO:0000259" key="9">
    <source>
        <dbReference type="PROSITE" id="PS50125"/>
    </source>
</evidence>
<evidence type="ECO:0000256" key="8">
    <source>
        <dbReference type="SAM" id="Phobius"/>
    </source>
</evidence>
<dbReference type="GO" id="GO:0016020">
    <property type="term" value="C:membrane"/>
    <property type="evidence" value="ECO:0007669"/>
    <property type="project" value="UniProtKB-SubCell"/>
</dbReference>
<feature type="transmembrane region" description="Helical" evidence="8">
    <location>
        <begin position="115"/>
        <end position="139"/>
    </location>
</feature>
<evidence type="ECO:0000256" key="2">
    <source>
        <dbReference type="ARBA" id="ARBA00022692"/>
    </source>
</evidence>
<dbReference type="Gene3D" id="3.30.70.1230">
    <property type="entry name" value="Nucleotide cyclase"/>
    <property type="match status" value="1"/>
</dbReference>
<feature type="domain" description="Guanylate cyclase" evidence="9">
    <location>
        <begin position="236"/>
        <end position="363"/>
    </location>
</feature>
<dbReference type="Pfam" id="PF00211">
    <property type="entry name" value="Guanylate_cyc"/>
    <property type="match status" value="1"/>
</dbReference>
<organism evidence="10 11">
    <name type="scientific">Zoogloea ramigera</name>
    <dbReference type="NCBI Taxonomy" id="350"/>
    <lineage>
        <taxon>Bacteria</taxon>
        <taxon>Pseudomonadati</taxon>
        <taxon>Pseudomonadota</taxon>
        <taxon>Betaproteobacteria</taxon>
        <taxon>Rhodocyclales</taxon>
        <taxon>Zoogloeaceae</taxon>
        <taxon>Zoogloea</taxon>
    </lineage>
</organism>
<dbReference type="PANTHER" id="PTHR11920:SF335">
    <property type="entry name" value="GUANYLATE CYCLASE"/>
    <property type="match status" value="1"/>
</dbReference>
<keyword evidence="11" id="KW-1185">Reference proteome</keyword>
<keyword evidence="2 8" id="KW-0812">Transmembrane</keyword>
<proteinExistence type="inferred from homology"/>
<dbReference type="GO" id="GO:0009190">
    <property type="term" value="P:cyclic nucleotide biosynthetic process"/>
    <property type="evidence" value="ECO:0007669"/>
    <property type="project" value="InterPro"/>
</dbReference>
<dbReference type="GO" id="GO:0035556">
    <property type="term" value="P:intracellular signal transduction"/>
    <property type="evidence" value="ECO:0007669"/>
    <property type="project" value="InterPro"/>
</dbReference>
<evidence type="ECO:0000256" key="7">
    <source>
        <dbReference type="RuleBase" id="RU000405"/>
    </source>
</evidence>
<evidence type="ECO:0000313" key="11">
    <source>
        <dbReference type="Proteomes" id="UP000318422"/>
    </source>
</evidence>
<dbReference type="SMART" id="SM00044">
    <property type="entry name" value="CYCc"/>
    <property type="match status" value="1"/>
</dbReference>
<evidence type="ECO:0000256" key="6">
    <source>
        <dbReference type="ARBA" id="ARBA00023239"/>
    </source>
</evidence>
<dbReference type="OrthoDB" id="9802500at2"/>
<keyword evidence="3" id="KW-0547">Nucleotide-binding</keyword>
<dbReference type="GO" id="GO:0000166">
    <property type="term" value="F:nucleotide binding"/>
    <property type="evidence" value="ECO:0007669"/>
    <property type="project" value="UniProtKB-KW"/>
</dbReference>
<evidence type="ECO:0000256" key="4">
    <source>
        <dbReference type="ARBA" id="ARBA00022989"/>
    </source>
</evidence>
<name>A0A4Y4D0F0_ZOORA</name>
<dbReference type="PROSITE" id="PS00452">
    <property type="entry name" value="GUANYLATE_CYCLASE_1"/>
    <property type="match status" value="1"/>
</dbReference>
<keyword evidence="5 8" id="KW-0472">Membrane</keyword>
<evidence type="ECO:0000256" key="3">
    <source>
        <dbReference type="ARBA" id="ARBA00022741"/>
    </source>
</evidence>
<accession>A0A4Y4D0F0</accession>